<dbReference type="InterPro" id="IPR037177">
    <property type="entry name" value="DLC_sf"/>
</dbReference>
<gene>
    <name evidence="1" type="ORF">WR25_24688</name>
</gene>
<dbReference type="AlphaFoldDB" id="A0A2A2L5M6"/>
<reference evidence="1 2" key="1">
    <citation type="journal article" date="2017" name="Curr. Biol.">
        <title>Genome architecture and evolution of a unichromosomal asexual nematode.</title>
        <authorList>
            <person name="Fradin H."/>
            <person name="Zegar C."/>
            <person name="Gutwein M."/>
            <person name="Lucas J."/>
            <person name="Kovtun M."/>
            <person name="Corcoran D."/>
            <person name="Baugh L.R."/>
            <person name="Kiontke K."/>
            <person name="Gunsalus K."/>
            <person name="Fitch D.H."/>
            <person name="Piano F."/>
        </authorList>
    </citation>
    <scope>NUCLEOTIDE SEQUENCE [LARGE SCALE GENOMIC DNA]</scope>
    <source>
        <strain evidence="1">PF1309</strain>
    </source>
</reference>
<evidence type="ECO:0000313" key="2">
    <source>
        <dbReference type="Proteomes" id="UP000218231"/>
    </source>
</evidence>
<name>A0A2A2L5M6_9BILA</name>
<dbReference type="GO" id="GO:0007017">
    <property type="term" value="P:microtubule-based process"/>
    <property type="evidence" value="ECO:0007669"/>
    <property type="project" value="InterPro"/>
</dbReference>
<accession>A0A2A2L5M6</accession>
<dbReference type="Gene3D" id="3.30.740.10">
    <property type="entry name" value="Protein Inhibitor Of Neuronal Nitric Oxide Synthase"/>
    <property type="match status" value="1"/>
</dbReference>
<dbReference type="GO" id="GO:0030286">
    <property type="term" value="C:dynein complex"/>
    <property type="evidence" value="ECO:0007669"/>
    <property type="project" value="InterPro"/>
</dbReference>
<dbReference type="Proteomes" id="UP000218231">
    <property type="component" value="Unassembled WGS sequence"/>
</dbReference>
<comment type="caution">
    <text evidence="1">The sequence shown here is derived from an EMBL/GenBank/DDBJ whole genome shotgun (WGS) entry which is preliminary data.</text>
</comment>
<protein>
    <recommendedName>
        <fullName evidence="3">Dynein light chain</fullName>
    </recommendedName>
</protein>
<sequence length="100" mass="11038">MAATQPTIRILYSDLDLAVYRRLASLTATVDDAKDDDEMSRRYVEQLNQIFPSMRWHCISGSNFSASVVAGPDSMAHFCVQSGNHKTAVLIFGSPTQKSV</sequence>
<evidence type="ECO:0008006" key="3">
    <source>
        <dbReference type="Google" id="ProtNLM"/>
    </source>
</evidence>
<dbReference type="SUPFAM" id="SSF54648">
    <property type="entry name" value="DLC"/>
    <property type="match status" value="1"/>
</dbReference>
<keyword evidence="2" id="KW-1185">Reference proteome</keyword>
<dbReference type="EMBL" id="LIAE01007181">
    <property type="protein sequence ID" value="PAV81395.1"/>
    <property type="molecule type" value="Genomic_DNA"/>
</dbReference>
<evidence type="ECO:0000313" key="1">
    <source>
        <dbReference type="EMBL" id="PAV81395.1"/>
    </source>
</evidence>
<organism evidence="1 2">
    <name type="scientific">Diploscapter pachys</name>
    <dbReference type="NCBI Taxonomy" id="2018661"/>
    <lineage>
        <taxon>Eukaryota</taxon>
        <taxon>Metazoa</taxon>
        <taxon>Ecdysozoa</taxon>
        <taxon>Nematoda</taxon>
        <taxon>Chromadorea</taxon>
        <taxon>Rhabditida</taxon>
        <taxon>Rhabditina</taxon>
        <taxon>Rhabditomorpha</taxon>
        <taxon>Rhabditoidea</taxon>
        <taxon>Rhabditidae</taxon>
        <taxon>Diploscapter</taxon>
    </lineage>
</organism>
<proteinExistence type="predicted"/>